<dbReference type="RefSeq" id="WP_173273980.1">
    <property type="nucleotide sequence ID" value="NZ_JABMKV010000005.1"/>
</dbReference>
<comment type="caution">
    <text evidence="1">The sequence shown here is derived from an EMBL/GenBank/DDBJ whole genome shotgun (WGS) entry which is preliminary data.</text>
</comment>
<proteinExistence type="predicted"/>
<reference evidence="1 2" key="1">
    <citation type="submission" date="2020-05" db="EMBL/GenBank/DDBJ databases">
        <title>Description of Pedobacter foliorum sp. nov.</title>
        <authorList>
            <person name="Qi S."/>
            <person name="Carlier A."/>
            <person name="Cnockaert M."/>
            <person name="Vandamme P."/>
        </authorList>
    </citation>
    <scope>NUCLEOTIDE SEQUENCE [LARGE SCALE GENOMIC DNA]</scope>
    <source>
        <strain evidence="1 2">LMG 31300</strain>
    </source>
</reference>
<dbReference type="PROSITE" id="PS51257">
    <property type="entry name" value="PROKAR_LIPOPROTEIN"/>
    <property type="match status" value="1"/>
</dbReference>
<name>A0ABX2DGB3_9SPHI</name>
<gene>
    <name evidence="1" type="ORF">HQN85_15535</name>
</gene>
<evidence type="ECO:0008006" key="3">
    <source>
        <dbReference type="Google" id="ProtNLM"/>
    </source>
</evidence>
<dbReference type="EMBL" id="JABMKV010000005">
    <property type="protein sequence ID" value="NQX33149.1"/>
    <property type="molecule type" value="Genomic_DNA"/>
</dbReference>
<organism evidence="1 2">
    <name type="scientific">Pedobacter boryungensis</name>
    <dbReference type="NCBI Taxonomy" id="869962"/>
    <lineage>
        <taxon>Bacteria</taxon>
        <taxon>Pseudomonadati</taxon>
        <taxon>Bacteroidota</taxon>
        <taxon>Sphingobacteriia</taxon>
        <taxon>Sphingobacteriales</taxon>
        <taxon>Sphingobacteriaceae</taxon>
        <taxon>Pedobacter</taxon>
    </lineage>
</organism>
<protein>
    <recommendedName>
        <fullName evidence="3">Lipoprotein</fullName>
    </recommendedName>
</protein>
<accession>A0ABX2DGB3</accession>
<sequence>MNKRIFLLLCVGYTMLISCFHKSPETALADNVAQILICETETQSYLICKEEIFQVRSKSSGQRGTYISGDKKYRYSVREANSGKLLTRLVSKPNEDFNLLGFDGKLLWCYSADPKIGLHARNPASLKMVINKGGLLSLNPAIGQMPRVPLAEAYRFYQFDSEHNSMLLLNNNGFVFRLAQKTLLASNEKTMPSNLNPIIYPLSSVVYLDAEREVSLTPDVRNYFRKDHSNEYSFLMGKLLVENDRQKIAAFKHRVIGKIGATKWDALSMQSSLSSVSLGADSNTVYIMEATNLQDTANIHLSAYHVVENSYKKKWGSTIGGIYYNYTAALRANPKAFVFSSGNPDYDFEWFGLTKGVLVGVRMLYMFGLDANSGKLLWKVKI</sequence>
<keyword evidence="2" id="KW-1185">Reference proteome</keyword>
<evidence type="ECO:0000313" key="1">
    <source>
        <dbReference type="EMBL" id="NQX33149.1"/>
    </source>
</evidence>
<dbReference type="Proteomes" id="UP000762110">
    <property type="component" value="Unassembled WGS sequence"/>
</dbReference>
<evidence type="ECO:0000313" key="2">
    <source>
        <dbReference type="Proteomes" id="UP000762110"/>
    </source>
</evidence>